<evidence type="ECO:0000313" key="2">
    <source>
        <dbReference type="Proteomes" id="UP001224775"/>
    </source>
</evidence>
<protein>
    <submittedName>
        <fullName evidence="1">Uncharacterized protein</fullName>
    </submittedName>
</protein>
<keyword evidence="2" id="KW-1185">Reference proteome</keyword>
<comment type="caution">
    <text evidence="1">The sequence shown here is derived from an EMBL/GenBank/DDBJ whole genome shotgun (WGS) entry which is preliminary data.</text>
</comment>
<reference evidence="1" key="1">
    <citation type="submission" date="2023-06" db="EMBL/GenBank/DDBJ databases">
        <title>Survivors Of The Sea: Transcriptome response of Skeletonema marinoi to long-term dormancy.</title>
        <authorList>
            <person name="Pinder M.I.M."/>
            <person name="Kourtchenko O."/>
            <person name="Robertson E.K."/>
            <person name="Larsson T."/>
            <person name="Maumus F."/>
            <person name="Osuna-Cruz C.M."/>
            <person name="Vancaester E."/>
            <person name="Stenow R."/>
            <person name="Vandepoele K."/>
            <person name="Ploug H."/>
            <person name="Bruchert V."/>
            <person name="Godhe A."/>
            <person name="Topel M."/>
        </authorList>
    </citation>
    <scope>NUCLEOTIDE SEQUENCE</scope>
    <source>
        <strain evidence="1">R05AC</strain>
    </source>
</reference>
<organism evidence="1 2">
    <name type="scientific">Skeletonema marinoi</name>
    <dbReference type="NCBI Taxonomy" id="267567"/>
    <lineage>
        <taxon>Eukaryota</taxon>
        <taxon>Sar</taxon>
        <taxon>Stramenopiles</taxon>
        <taxon>Ochrophyta</taxon>
        <taxon>Bacillariophyta</taxon>
        <taxon>Coscinodiscophyceae</taxon>
        <taxon>Thalassiosirophycidae</taxon>
        <taxon>Thalassiosirales</taxon>
        <taxon>Skeletonemataceae</taxon>
        <taxon>Skeletonema</taxon>
        <taxon>Skeletonema marinoi-dohrnii complex</taxon>
    </lineage>
</organism>
<dbReference type="Proteomes" id="UP001224775">
    <property type="component" value="Unassembled WGS sequence"/>
</dbReference>
<name>A0AAD8XYT0_9STRA</name>
<gene>
    <name evidence="1" type="ORF">QTG54_013103</name>
</gene>
<sequence>MTLKMGRPQNLSAMRPCY</sequence>
<evidence type="ECO:0000313" key="1">
    <source>
        <dbReference type="EMBL" id="KAK1735967.1"/>
    </source>
</evidence>
<proteinExistence type="predicted"/>
<dbReference type="EMBL" id="JATAAI010000030">
    <property type="protein sequence ID" value="KAK1735967.1"/>
    <property type="molecule type" value="Genomic_DNA"/>
</dbReference>
<accession>A0AAD8XYT0</accession>
<dbReference type="AlphaFoldDB" id="A0AAD8XYT0"/>